<organism evidence="2 3">
    <name type="scientific">Alkalibacterium kapii</name>
    <dbReference type="NCBI Taxonomy" id="426704"/>
    <lineage>
        <taxon>Bacteria</taxon>
        <taxon>Bacillati</taxon>
        <taxon>Bacillota</taxon>
        <taxon>Bacilli</taxon>
        <taxon>Lactobacillales</taxon>
        <taxon>Carnobacteriaceae</taxon>
        <taxon>Alkalibacterium</taxon>
    </lineage>
</organism>
<feature type="transmembrane region" description="Helical" evidence="1">
    <location>
        <begin position="112"/>
        <end position="129"/>
    </location>
</feature>
<evidence type="ECO:0000313" key="2">
    <source>
        <dbReference type="EMBL" id="GEK90703.1"/>
    </source>
</evidence>
<keyword evidence="1" id="KW-0472">Membrane</keyword>
<keyword evidence="1" id="KW-0812">Transmembrane</keyword>
<dbReference type="Proteomes" id="UP000321662">
    <property type="component" value="Unassembled WGS sequence"/>
</dbReference>
<name>A0A511ATQ0_9LACT</name>
<dbReference type="RefSeq" id="WP_146923129.1">
    <property type="nucleotide sequence ID" value="NZ_BJUY01000002.1"/>
</dbReference>
<dbReference type="EMBL" id="BJUY01000002">
    <property type="protein sequence ID" value="GEK90703.1"/>
    <property type="molecule type" value="Genomic_DNA"/>
</dbReference>
<accession>A0A511ATQ0</accession>
<evidence type="ECO:0000256" key="1">
    <source>
        <dbReference type="SAM" id="Phobius"/>
    </source>
</evidence>
<sequence length="187" mass="22253">MKTNFLDQFYTIDPDSGDYIIDIALKDYDEVFNTWDSSVYNIRDLDSSLKAFLDEFSSEIDSNKKIKLIFNMQDEKKDSEMEKTIRNGVRNHFNYRYFLTTKHSKRNRNKSFVYIVVSISFTILTTYLQSADGGNLFQQVLLLNLSVGSWVFLWEAFSILFMQRSDVINKRKHYERIVKAPIEFRYH</sequence>
<keyword evidence="3" id="KW-1185">Reference proteome</keyword>
<reference evidence="2 3" key="1">
    <citation type="submission" date="2019-07" db="EMBL/GenBank/DDBJ databases">
        <title>Whole genome shotgun sequence of Alkalibacterium kapii NBRC 103247.</title>
        <authorList>
            <person name="Hosoyama A."/>
            <person name="Uohara A."/>
            <person name="Ohji S."/>
            <person name="Ichikawa N."/>
        </authorList>
    </citation>
    <scope>NUCLEOTIDE SEQUENCE [LARGE SCALE GENOMIC DNA]</scope>
    <source>
        <strain evidence="2 3">NBRC 103247</strain>
    </source>
</reference>
<feature type="transmembrane region" description="Helical" evidence="1">
    <location>
        <begin position="141"/>
        <end position="162"/>
    </location>
</feature>
<dbReference type="AlphaFoldDB" id="A0A511ATQ0"/>
<dbReference type="OrthoDB" id="573194at2"/>
<keyword evidence="1" id="KW-1133">Transmembrane helix</keyword>
<evidence type="ECO:0000313" key="3">
    <source>
        <dbReference type="Proteomes" id="UP000321662"/>
    </source>
</evidence>
<protein>
    <recommendedName>
        <fullName evidence="4">SMODS and SLOG-associating 2TM effector domain-containing protein</fullName>
    </recommendedName>
</protein>
<gene>
    <name evidence="2" type="ORF">AKA01nite_03250</name>
</gene>
<comment type="caution">
    <text evidence="2">The sequence shown here is derived from an EMBL/GenBank/DDBJ whole genome shotgun (WGS) entry which is preliminary data.</text>
</comment>
<proteinExistence type="predicted"/>
<evidence type="ECO:0008006" key="4">
    <source>
        <dbReference type="Google" id="ProtNLM"/>
    </source>
</evidence>